<dbReference type="Pfam" id="PF05678">
    <property type="entry name" value="VQ"/>
    <property type="match status" value="1"/>
</dbReference>
<feature type="region of interest" description="Disordered" evidence="1">
    <location>
        <begin position="1"/>
        <end position="53"/>
    </location>
</feature>
<gene>
    <name evidence="3" type="ORF">MUK42_03677</name>
</gene>
<name>A0A9E7L2E3_9LILI</name>
<sequence length="271" mass="28459">MSSSDLPMGEQSSRRELHGPRPTPLKVRKDSYKIRKPPVAAPQQAAPPPQQRRPIIIYTVSPKVIHTTPSDFMSVVQRLTGPAAVASSSSAYVPGDASMLSPRIDAAGKLFSPAARLATFEKTAQTAHASSGERLTMGEQNMAEVLLGIDGAGASTLDRSAGPFPGILSPIPSSLPFISPDLFASSTAQQHQINFFNELSPAIHSNRSFLGINSFFPSPSNFLSSGIVLCGLLGPLQPKPGLILGTAGSRGDATRSPRTAAVVGYASSNCR</sequence>
<dbReference type="EMBL" id="CP097510">
    <property type="protein sequence ID" value="URE38046.1"/>
    <property type="molecule type" value="Genomic_DNA"/>
</dbReference>
<dbReference type="AlphaFoldDB" id="A0A9E7L2E3"/>
<dbReference type="PANTHER" id="PTHR33143:SF6">
    <property type="entry name" value="OS08G0102900 PROTEIN"/>
    <property type="match status" value="1"/>
</dbReference>
<dbReference type="GO" id="GO:0005634">
    <property type="term" value="C:nucleus"/>
    <property type="evidence" value="ECO:0007669"/>
    <property type="project" value="TreeGrafter"/>
</dbReference>
<organism evidence="3 4">
    <name type="scientific">Musa troglodytarum</name>
    <name type="common">fe'i banana</name>
    <dbReference type="NCBI Taxonomy" id="320322"/>
    <lineage>
        <taxon>Eukaryota</taxon>
        <taxon>Viridiplantae</taxon>
        <taxon>Streptophyta</taxon>
        <taxon>Embryophyta</taxon>
        <taxon>Tracheophyta</taxon>
        <taxon>Spermatophyta</taxon>
        <taxon>Magnoliopsida</taxon>
        <taxon>Liliopsida</taxon>
        <taxon>Zingiberales</taxon>
        <taxon>Musaceae</taxon>
        <taxon>Musa</taxon>
    </lineage>
</organism>
<dbReference type="PANTHER" id="PTHR33143">
    <property type="entry name" value="F16F4.1 PROTEIN-RELATED"/>
    <property type="match status" value="1"/>
</dbReference>
<evidence type="ECO:0000313" key="3">
    <source>
        <dbReference type="EMBL" id="URE38046.1"/>
    </source>
</evidence>
<evidence type="ECO:0000259" key="2">
    <source>
        <dbReference type="Pfam" id="PF05678"/>
    </source>
</evidence>
<accession>A0A9E7L2E3</accession>
<dbReference type="Proteomes" id="UP001055439">
    <property type="component" value="Chromosome 8"/>
</dbReference>
<dbReference type="InterPro" id="IPR039607">
    <property type="entry name" value="VQ_8/17/18/20/21/25"/>
</dbReference>
<proteinExistence type="predicted"/>
<reference evidence="3" key="1">
    <citation type="submission" date="2022-05" db="EMBL/GenBank/DDBJ databases">
        <title>The Musa troglodytarum L. genome provides insights into the mechanism of non-climacteric behaviour and enrichment of carotenoids.</title>
        <authorList>
            <person name="Wang J."/>
        </authorList>
    </citation>
    <scope>NUCLEOTIDE SEQUENCE</scope>
    <source>
        <tissue evidence="3">Leaf</tissue>
    </source>
</reference>
<evidence type="ECO:0000256" key="1">
    <source>
        <dbReference type="SAM" id="MobiDB-lite"/>
    </source>
</evidence>
<keyword evidence="4" id="KW-1185">Reference proteome</keyword>
<protein>
    <submittedName>
        <fullName evidence="3">VQ motif</fullName>
    </submittedName>
</protein>
<dbReference type="OrthoDB" id="695631at2759"/>
<evidence type="ECO:0000313" key="4">
    <source>
        <dbReference type="Proteomes" id="UP001055439"/>
    </source>
</evidence>
<feature type="domain" description="VQ" evidence="2">
    <location>
        <begin position="59"/>
        <end position="83"/>
    </location>
</feature>
<dbReference type="InterPro" id="IPR008889">
    <property type="entry name" value="VQ"/>
</dbReference>